<dbReference type="GO" id="GO:0002130">
    <property type="term" value="P:wobble position ribose methylation"/>
    <property type="evidence" value="ECO:0007669"/>
    <property type="project" value="TreeGrafter"/>
</dbReference>
<dbReference type="EMBL" id="CZRL01000032">
    <property type="protein sequence ID" value="CUS50567.1"/>
    <property type="molecule type" value="Genomic_DNA"/>
</dbReference>
<name>A0A160TSW7_9ZZZZ</name>
<evidence type="ECO:0000256" key="5">
    <source>
        <dbReference type="ARBA" id="ARBA00022694"/>
    </source>
</evidence>
<sequence length="157" mass="17591">MMFNIVLVHPQIPPNTGNILRLCANTGSTLHLIEPLGFDVDDKQLRRAGLDYIDNTRFSVHANYESFVATVQPTRIFTFSTQHKRRPDQCRYQKGDTLIFGSETAGLPQTIREAAPEIHRVIIPMQPGNRSLNLSNAVAIAVYEGWRQLDYAGAEPG</sequence>
<keyword evidence="5" id="KW-0819">tRNA processing</keyword>
<dbReference type="InterPro" id="IPR001537">
    <property type="entry name" value="SpoU_MeTrfase"/>
</dbReference>
<dbReference type="PANTHER" id="PTHR42971">
    <property type="entry name" value="TRNA (CYTIDINE(34)-2'-O)-METHYLTRANSFERASE"/>
    <property type="match status" value="1"/>
</dbReference>
<keyword evidence="2 7" id="KW-0489">Methyltransferase</keyword>
<dbReference type="InterPro" id="IPR029026">
    <property type="entry name" value="tRNA_m1G_MTases_N"/>
</dbReference>
<dbReference type="SUPFAM" id="SSF75217">
    <property type="entry name" value="alpha/beta knot"/>
    <property type="match status" value="1"/>
</dbReference>
<dbReference type="InterPro" id="IPR029028">
    <property type="entry name" value="Alpha/beta_knot_MTases"/>
</dbReference>
<dbReference type="InterPro" id="IPR016914">
    <property type="entry name" value="TrmL"/>
</dbReference>
<evidence type="ECO:0000256" key="3">
    <source>
        <dbReference type="ARBA" id="ARBA00022679"/>
    </source>
</evidence>
<dbReference type="FunFam" id="3.40.1280.10:FF:000002">
    <property type="entry name" value="Peptidylprolyl isomerase"/>
    <property type="match status" value="1"/>
</dbReference>
<dbReference type="PIRSF" id="PIRSF029256">
    <property type="entry name" value="SpoU_TrmH_prd"/>
    <property type="match status" value="1"/>
</dbReference>
<gene>
    <name evidence="7" type="ORF">MGWOODY_XGa132</name>
</gene>
<dbReference type="EC" id="2.1.1.207" evidence="7"/>
<reference evidence="7" key="1">
    <citation type="submission" date="2015-10" db="EMBL/GenBank/DDBJ databases">
        <authorList>
            <person name="Gilbert D.G."/>
        </authorList>
    </citation>
    <scope>NUCLEOTIDE SEQUENCE</scope>
</reference>
<evidence type="ECO:0000256" key="4">
    <source>
        <dbReference type="ARBA" id="ARBA00022691"/>
    </source>
</evidence>
<dbReference type="CDD" id="cd18094">
    <property type="entry name" value="SpoU-like_TrmL"/>
    <property type="match status" value="1"/>
</dbReference>
<dbReference type="HAMAP" id="MF_01885">
    <property type="entry name" value="tRNA_methyltr_TrmL"/>
    <property type="match status" value="1"/>
</dbReference>
<dbReference type="Pfam" id="PF00588">
    <property type="entry name" value="SpoU_methylase"/>
    <property type="match status" value="1"/>
</dbReference>
<keyword evidence="4" id="KW-0949">S-adenosyl-L-methionine</keyword>
<evidence type="ECO:0000256" key="1">
    <source>
        <dbReference type="ARBA" id="ARBA00022490"/>
    </source>
</evidence>
<keyword evidence="3 7" id="KW-0808">Transferase</keyword>
<evidence type="ECO:0000256" key="2">
    <source>
        <dbReference type="ARBA" id="ARBA00022603"/>
    </source>
</evidence>
<protein>
    <submittedName>
        <fullName evidence="7">tRNA (Cytidine(34)-2'-O)-methyltransferase</fullName>
        <ecNumber evidence="7">2.1.1.207</ecNumber>
    </submittedName>
</protein>
<evidence type="ECO:0000313" key="7">
    <source>
        <dbReference type="EMBL" id="CUS50567.1"/>
    </source>
</evidence>
<proteinExistence type="inferred from homology"/>
<evidence type="ECO:0000259" key="6">
    <source>
        <dbReference type="Pfam" id="PF00588"/>
    </source>
</evidence>
<dbReference type="GO" id="GO:0042802">
    <property type="term" value="F:identical protein binding"/>
    <property type="evidence" value="ECO:0007669"/>
    <property type="project" value="UniProtKB-ARBA"/>
</dbReference>
<dbReference type="GO" id="GO:0008173">
    <property type="term" value="F:RNA methyltransferase activity"/>
    <property type="evidence" value="ECO:0007669"/>
    <property type="project" value="InterPro"/>
</dbReference>
<keyword evidence="1" id="KW-0963">Cytoplasm</keyword>
<accession>A0A160TSW7</accession>
<dbReference type="GO" id="GO:0003723">
    <property type="term" value="F:RNA binding"/>
    <property type="evidence" value="ECO:0007669"/>
    <property type="project" value="InterPro"/>
</dbReference>
<dbReference type="Gene3D" id="3.40.1280.10">
    <property type="match status" value="1"/>
</dbReference>
<dbReference type="AlphaFoldDB" id="A0A160TSW7"/>
<organism evidence="7">
    <name type="scientific">hydrothermal vent metagenome</name>
    <dbReference type="NCBI Taxonomy" id="652676"/>
    <lineage>
        <taxon>unclassified sequences</taxon>
        <taxon>metagenomes</taxon>
        <taxon>ecological metagenomes</taxon>
    </lineage>
</organism>
<dbReference type="PANTHER" id="PTHR42971:SF1">
    <property type="entry name" value="TRNA (CYTIDINE(34)-2'-O)-METHYLTRANSFERASE"/>
    <property type="match status" value="1"/>
</dbReference>
<feature type="domain" description="tRNA/rRNA methyltransferase SpoU type" evidence="6">
    <location>
        <begin position="3"/>
        <end position="143"/>
    </location>
</feature>